<feature type="transmembrane region" description="Helical" evidence="1">
    <location>
        <begin position="117"/>
        <end position="138"/>
    </location>
</feature>
<dbReference type="EMBL" id="JXDG01000022">
    <property type="protein sequence ID" value="KIH84127.1"/>
    <property type="molecule type" value="Genomic_DNA"/>
</dbReference>
<evidence type="ECO:0000313" key="2">
    <source>
        <dbReference type="EMBL" id="KIH84127.1"/>
    </source>
</evidence>
<dbReference type="Proteomes" id="UP000031535">
    <property type="component" value="Unassembled WGS sequence"/>
</dbReference>
<dbReference type="OrthoDB" id="9255634at2"/>
<keyword evidence="1" id="KW-0472">Membrane</keyword>
<keyword evidence="1" id="KW-1133">Transmembrane helix</keyword>
<comment type="caution">
    <text evidence="2">The sequence shown here is derived from an EMBL/GenBank/DDBJ whole genome shotgun (WGS) entry which is preliminary data.</text>
</comment>
<dbReference type="AlphaFoldDB" id="A0A0C2IGZ2"/>
<evidence type="ECO:0000256" key="1">
    <source>
        <dbReference type="SAM" id="Phobius"/>
    </source>
</evidence>
<dbReference type="RefSeq" id="WP_040066235.1">
    <property type="nucleotide sequence ID" value="NZ_JXDG01000022.1"/>
</dbReference>
<gene>
    <name evidence="2" type="ORF">UCMB321_2127</name>
</gene>
<reference evidence="2 3" key="1">
    <citation type="submission" date="2015-01" db="EMBL/GenBank/DDBJ databases">
        <title>Complete genome of Pseudomonas batumici UCM B-321 producer of the batumin antibiotic with strong antistaphilococcal and potential anticancer activity.</title>
        <authorList>
            <person name="Klochko V.V."/>
            <person name="Zelena L.B."/>
            <person name="Elena K.A."/>
            <person name="Reva O.N."/>
        </authorList>
    </citation>
    <scope>NUCLEOTIDE SEQUENCE [LARGE SCALE GENOMIC DNA]</scope>
    <source>
        <strain evidence="2 3">UCM B-321</strain>
    </source>
</reference>
<name>A0A0C2IGZ2_9PSED</name>
<dbReference type="PATRIC" id="fig|226910.6.peg.2113"/>
<proteinExistence type="predicted"/>
<protein>
    <submittedName>
        <fullName evidence="2">Uncharacterized protein</fullName>
    </submittedName>
</protein>
<organism evidence="2 3">
    <name type="scientific">Pseudomonas batumici</name>
    <dbReference type="NCBI Taxonomy" id="226910"/>
    <lineage>
        <taxon>Bacteria</taxon>
        <taxon>Pseudomonadati</taxon>
        <taxon>Pseudomonadota</taxon>
        <taxon>Gammaproteobacteria</taxon>
        <taxon>Pseudomonadales</taxon>
        <taxon>Pseudomonadaceae</taxon>
        <taxon>Pseudomonas</taxon>
    </lineage>
</organism>
<feature type="transmembrane region" description="Helical" evidence="1">
    <location>
        <begin position="144"/>
        <end position="172"/>
    </location>
</feature>
<sequence>MKELISIKRDRRAHAIKVLEGPLDNFRVAITTSMDIGRVRFALDGIVVDARLREQNTSPETLQALTDQRTPVVAGVFEMHDGTHALDWLLPQGAQQPIAPEPTQLRNEKTWSSLPRALRLAAAGGLIGAATLFLALQIKSAWSFPFLIVGALAMATLMFSLFQIAFSFSALWENFSRRRTLQLMASVMMKYCGAQAHGR</sequence>
<keyword evidence="3" id="KW-1185">Reference proteome</keyword>
<evidence type="ECO:0000313" key="3">
    <source>
        <dbReference type="Proteomes" id="UP000031535"/>
    </source>
</evidence>
<accession>A0A0C2IGZ2</accession>
<dbReference type="STRING" id="226910.UCMB321_2127"/>
<keyword evidence="1" id="KW-0812">Transmembrane</keyword>